<gene>
    <name evidence="3" type="primary">LOC108631474</name>
</gene>
<dbReference type="RefSeq" id="XP_017890914.1">
    <property type="nucleotide sequence ID" value="XM_018035425.2"/>
</dbReference>
<protein>
    <submittedName>
        <fullName evidence="3">Serum response factor-binding protein 1</fullName>
    </submittedName>
</protein>
<dbReference type="AlphaFoldDB" id="A0AAJ7JER7"/>
<feature type="compositionally biased region" description="Basic and acidic residues" evidence="1">
    <location>
        <begin position="158"/>
        <end position="175"/>
    </location>
</feature>
<evidence type="ECO:0000313" key="2">
    <source>
        <dbReference type="Proteomes" id="UP000694925"/>
    </source>
</evidence>
<evidence type="ECO:0000256" key="1">
    <source>
        <dbReference type="SAM" id="MobiDB-lite"/>
    </source>
</evidence>
<dbReference type="KEGG" id="ccal:108631474"/>
<accession>A0AAJ7JER7</accession>
<dbReference type="Proteomes" id="UP000694925">
    <property type="component" value="Unplaced"/>
</dbReference>
<feature type="compositionally biased region" description="Basic and acidic residues" evidence="1">
    <location>
        <begin position="246"/>
        <end position="267"/>
    </location>
</feature>
<proteinExistence type="predicted"/>
<reference evidence="3" key="1">
    <citation type="submission" date="2025-08" db="UniProtKB">
        <authorList>
            <consortium name="RefSeq"/>
        </authorList>
    </citation>
    <scope>IDENTIFICATION</scope>
    <source>
        <tissue evidence="3">Whole body</tissue>
    </source>
</reference>
<feature type="compositionally biased region" description="Basic and acidic residues" evidence="1">
    <location>
        <begin position="326"/>
        <end position="343"/>
    </location>
</feature>
<dbReference type="InterPro" id="IPR037393">
    <property type="entry name" value="Bud22/SRFB1"/>
</dbReference>
<dbReference type="GO" id="GO:0005634">
    <property type="term" value="C:nucleus"/>
    <property type="evidence" value="ECO:0007669"/>
    <property type="project" value="TreeGrafter"/>
</dbReference>
<organism evidence="2 3">
    <name type="scientific">Ceratina calcarata</name>
    <dbReference type="NCBI Taxonomy" id="156304"/>
    <lineage>
        <taxon>Eukaryota</taxon>
        <taxon>Metazoa</taxon>
        <taxon>Ecdysozoa</taxon>
        <taxon>Arthropoda</taxon>
        <taxon>Hexapoda</taxon>
        <taxon>Insecta</taxon>
        <taxon>Pterygota</taxon>
        <taxon>Neoptera</taxon>
        <taxon>Endopterygota</taxon>
        <taxon>Hymenoptera</taxon>
        <taxon>Apocrita</taxon>
        <taxon>Aculeata</taxon>
        <taxon>Apoidea</taxon>
        <taxon>Anthophila</taxon>
        <taxon>Apidae</taxon>
        <taxon>Ceratina</taxon>
        <taxon>Zadontomerus</taxon>
    </lineage>
</organism>
<feature type="region of interest" description="Disordered" evidence="1">
    <location>
        <begin position="131"/>
        <end position="224"/>
    </location>
</feature>
<feature type="region of interest" description="Disordered" evidence="1">
    <location>
        <begin position="246"/>
        <end position="408"/>
    </location>
</feature>
<sequence>MIKTRKTEINNEFVSLRQFVRQARIRVVNKLTREAKKLRASHGDEKQTKRNKSKAEKLLREVFALKQIKDDEISKFGIVRFNDLQAILQNSLSDDGTRAMIKIIRYKSLNPRIAALREKFPDCEDYITLDKKGPVNKKRNGTTDSSKKSSKQSSVGDTVEKVQKQIVKDVGRVVDTDDDDDVQESSQKKNKVNGTADGETKQNTRNSAKRLKVPETGTECTNSDTGTLAKIVSREATVKRFTEILKETEEHEGGRETLEEQNKFRTTEEEDGHDESVNQLSNEAEEADDFFLNSNKTVPRSDPEKKYTDGTHDVSYNKPMSKRKKFYDGKESYSVRWNNERSKGVHRGRNNTQEANSTRKRKITPNEERDSGKSTNENLHPSWAAKKKQQDILKQGFQGKKIKFDEDQ</sequence>
<dbReference type="GO" id="GO:0030686">
    <property type="term" value="C:90S preribosome"/>
    <property type="evidence" value="ECO:0007669"/>
    <property type="project" value="TreeGrafter"/>
</dbReference>
<dbReference type="PANTHER" id="PTHR23325">
    <property type="entry name" value="SERUM RESPONSE FACTOR-BINDING"/>
    <property type="match status" value="1"/>
</dbReference>
<keyword evidence="2" id="KW-1185">Reference proteome</keyword>
<feature type="compositionally biased region" description="Basic and acidic residues" evidence="1">
    <location>
        <begin position="299"/>
        <end position="312"/>
    </location>
</feature>
<dbReference type="GeneID" id="108631474"/>
<name>A0AAJ7JER7_9HYME</name>
<dbReference type="PANTHER" id="PTHR23325:SF1">
    <property type="entry name" value="SERUM RESPONSE FACTOR-BINDING PROTEIN 1"/>
    <property type="match status" value="1"/>
</dbReference>
<evidence type="ECO:0000313" key="3">
    <source>
        <dbReference type="RefSeq" id="XP_017890914.1"/>
    </source>
</evidence>
<dbReference type="GO" id="GO:0030490">
    <property type="term" value="P:maturation of SSU-rRNA"/>
    <property type="evidence" value="ECO:0007669"/>
    <property type="project" value="TreeGrafter"/>
</dbReference>